<evidence type="ECO:0000259" key="1">
    <source>
        <dbReference type="Pfam" id="PF09361"/>
    </source>
</evidence>
<protein>
    <recommendedName>
        <fullName evidence="1">Phasin domain-containing protein</fullName>
    </recommendedName>
</protein>
<comment type="caution">
    <text evidence="2">The sequence shown here is derived from an EMBL/GenBank/DDBJ whole genome shotgun (WGS) entry which is preliminary data.</text>
</comment>
<name>A0A330GCC1_ENTCL</name>
<sequence>MSIEALPLNLYKANTELQLRLTRLVQESGHRWLEATQQASSENISETTAEIEGLLRSANWQSLTTLPAESFWRLFQSRITDAQTINQIAVKNQAAFTVGVQQALESWQKSVTEVVGATTAAQPLQDIFKQWGAIWQPAAANTRTKAEKAG</sequence>
<dbReference type="EMBL" id="QMDH01000009">
    <property type="protein sequence ID" value="RAZ70379.1"/>
    <property type="molecule type" value="Genomic_DNA"/>
</dbReference>
<organism evidence="2 3">
    <name type="scientific">Enterobacter cloacae</name>
    <dbReference type="NCBI Taxonomy" id="550"/>
    <lineage>
        <taxon>Bacteria</taxon>
        <taxon>Pseudomonadati</taxon>
        <taxon>Pseudomonadota</taxon>
        <taxon>Gammaproteobacteria</taxon>
        <taxon>Enterobacterales</taxon>
        <taxon>Enterobacteriaceae</taxon>
        <taxon>Enterobacter</taxon>
        <taxon>Enterobacter cloacae complex</taxon>
    </lineage>
</organism>
<dbReference type="RefSeq" id="WP_023098580.1">
    <property type="nucleotide sequence ID" value="NZ_CABMNQ010000009.1"/>
</dbReference>
<dbReference type="InterPro" id="IPR018968">
    <property type="entry name" value="Phasin"/>
</dbReference>
<gene>
    <name evidence="2" type="ORF">DP202_06590</name>
</gene>
<dbReference type="Proteomes" id="UP000251576">
    <property type="component" value="Unassembled WGS sequence"/>
</dbReference>
<accession>A0A330GCC1</accession>
<proteinExistence type="predicted"/>
<dbReference type="AlphaFoldDB" id="A0A330GCC1"/>
<feature type="domain" description="Phasin" evidence="1">
    <location>
        <begin position="10"/>
        <end position="97"/>
    </location>
</feature>
<evidence type="ECO:0000313" key="3">
    <source>
        <dbReference type="Proteomes" id="UP000251576"/>
    </source>
</evidence>
<evidence type="ECO:0000313" key="2">
    <source>
        <dbReference type="EMBL" id="RAZ70379.1"/>
    </source>
</evidence>
<reference evidence="2 3" key="1">
    <citation type="submission" date="2018-06" db="EMBL/GenBank/DDBJ databases">
        <title>ACT-28, a chromosomally-encoded AmpC with carbapenemase activity from Enterobacter kobei.</title>
        <authorList>
            <person name="Jousset A.B."/>
            <person name="Oueslati S."/>
            <person name="Bernabeu S."/>
            <person name="Takissian J."/>
            <person name="Creton E."/>
            <person name="Vogel A."/>
            <person name="Cotellon G."/>
            <person name="Bonnin R.A."/>
            <person name="Dortet L."/>
            <person name="Naas T."/>
        </authorList>
    </citation>
    <scope>NUCLEOTIDE SEQUENCE [LARGE SCALE GENOMIC DNA]</scope>
    <source>
        <strain evidence="2 3">99B3</strain>
    </source>
</reference>
<dbReference type="Pfam" id="PF09361">
    <property type="entry name" value="Phasin_2"/>
    <property type="match status" value="1"/>
</dbReference>